<dbReference type="RefSeq" id="WP_101251555.1">
    <property type="nucleotide sequence ID" value="NZ_PIUM01000018.1"/>
</dbReference>
<keyword evidence="2" id="KW-1185">Reference proteome</keyword>
<organism evidence="1 2">
    <name type="scientific">Telmatospirillum siberiense</name>
    <dbReference type="NCBI Taxonomy" id="382514"/>
    <lineage>
        <taxon>Bacteria</taxon>
        <taxon>Pseudomonadati</taxon>
        <taxon>Pseudomonadota</taxon>
        <taxon>Alphaproteobacteria</taxon>
        <taxon>Rhodospirillales</taxon>
        <taxon>Rhodospirillaceae</taxon>
        <taxon>Telmatospirillum</taxon>
    </lineage>
</organism>
<evidence type="ECO:0000313" key="2">
    <source>
        <dbReference type="Proteomes" id="UP000233293"/>
    </source>
</evidence>
<evidence type="ECO:0000313" key="1">
    <source>
        <dbReference type="EMBL" id="PKU23702.1"/>
    </source>
</evidence>
<dbReference type="SUPFAM" id="SSF64076">
    <property type="entry name" value="MTH938-like"/>
    <property type="match status" value="1"/>
</dbReference>
<dbReference type="CDD" id="cd00248">
    <property type="entry name" value="Mth938-like"/>
    <property type="match status" value="1"/>
</dbReference>
<dbReference type="Gene3D" id="3.40.1230.10">
    <property type="entry name" value="MTH938-like"/>
    <property type="match status" value="1"/>
</dbReference>
<name>A0A2N3PTH3_9PROT</name>
<dbReference type="InterPro" id="IPR036748">
    <property type="entry name" value="MTH938-like_sf"/>
</dbReference>
<dbReference type="OrthoDB" id="7351393at2"/>
<gene>
    <name evidence="1" type="ORF">CWS72_15665</name>
</gene>
<dbReference type="Proteomes" id="UP000233293">
    <property type="component" value="Unassembled WGS sequence"/>
</dbReference>
<dbReference type="PANTHER" id="PTHR21192">
    <property type="entry name" value="NUCLEAR PROTEIN E3-3"/>
    <property type="match status" value="1"/>
</dbReference>
<sequence>MEINTVNPRDFQVIQGYGDGGFRISGQRHEGPVLVLPSRTLAWPVFDLAAATAESFSALADERPPIEVLLLGTGARMRTIAPSLRRALRDLYGVTVEVMDSGAACRTYNVLVAELRPVAAALLATGP</sequence>
<dbReference type="AlphaFoldDB" id="A0A2N3PTH3"/>
<dbReference type="Pfam" id="PF04430">
    <property type="entry name" value="DUF498"/>
    <property type="match status" value="1"/>
</dbReference>
<proteinExistence type="predicted"/>
<dbReference type="PANTHER" id="PTHR21192:SF2">
    <property type="entry name" value="NADH DEHYDROGENASE [UBIQUINONE] 1 ALPHA SUBCOMPLEX ASSEMBLY FACTOR 3"/>
    <property type="match status" value="1"/>
</dbReference>
<comment type="caution">
    <text evidence="1">The sequence shown here is derived from an EMBL/GenBank/DDBJ whole genome shotgun (WGS) entry which is preliminary data.</text>
</comment>
<protein>
    <submittedName>
        <fullName evidence="1">Uncharacterized protein</fullName>
    </submittedName>
</protein>
<reference evidence="2" key="1">
    <citation type="submission" date="2017-12" db="EMBL/GenBank/DDBJ databases">
        <title>Draft genome sequence of Telmatospirillum siberiense 26-4b1T, an acidotolerant peatland alphaproteobacterium potentially involved in sulfur cycling.</title>
        <authorList>
            <person name="Hausmann B."/>
            <person name="Pjevac P."/>
            <person name="Schreck K."/>
            <person name="Herbold C.W."/>
            <person name="Daims H."/>
            <person name="Wagner M."/>
            <person name="Pester M."/>
            <person name="Loy A."/>
        </authorList>
    </citation>
    <scope>NUCLEOTIDE SEQUENCE [LARGE SCALE GENOMIC DNA]</scope>
    <source>
        <strain evidence="2">26-4b1</strain>
    </source>
</reference>
<dbReference type="EMBL" id="PIUM01000018">
    <property type="protein sequence ID" value="PKU23702.1"/>
    <property type="molecule type" value="Genomic_DNA"/>
</dbReference>
<dbReference type="InterPro" id="IPR007523">
    <property type="entry name" value="NDUFAF3/AAMDC"/>
</dbReference>
<accession>A0A2N3PTH3</accession>